<accession>A0A541BRP9</accession>
<dbReference type="EMBL" id="VIGH01000001">
    <property type="protein sequence ID" value="TQF75032.1"/>
    <property type="molecule type" value="Genomic_DNA"/>
</dbReference>
<dbReference type="Proteomes" id="UP000316256">
    <property type="component" value="Unassembled WGS sequence"/>
</dbReference>
<dbReference type="Pfam" id="PF03466">
    <property type="entry name" value="LysR_substrate"/>
    <property type="match status" value="1"/>
</dbReference>
<dbReference type="SUPFAM" id="SSF53850">
    <property type="entry name" value="Periplasmic binding protein-like II"/>
    <property type="match status" value="1"/>
</dbReference>
<dbReference type="Gene3D" id="1.10.10.10">
    <property type="entry name" value="Winged helix-like DNA-binding domain superfamily/Winged helix DNA-binding domain"/>
    <property type="match status" value="1"/>
</dbReference>
<keyword evidence="4" id="KW-0804">Transcription</keyword>
<evidence type="ECO:0000313" key="6">
    <source>
        <dbReference type="EMBL" id="TQF75032.1"/>
    </source>
</evidence>
<dbReference type="RefSeq" id="WP_142095117.1">
    <property type="nucleotide sequence ID" value="NZ_VIGH01000001.1"/>
</dbReference>
<dbReference type="Pfam" id="PF00126">
    <property type="entry name" value="HTH_1"/>
    <property type="match status" value="1"/>
</dbReference>
<dbReference type="InterPro" id="IPR000847">
    <property type="entry name" value="LysR_HTH_N"/>
</dbReference>
<dbReference type="SUPFAM" id="SSF46785">
    <property type="entry name" value="Winged helix' DNA-binding domain"/>
    <property type="match status" value="1"/>
</dbReference>
<evidence type="ECO:0000256" key="1">
    <source>
        <dbReference type="ARBA" id="ARBA00009437"/>
    </source>
</evidence>
<dbReference type="InterPro" id="IPR036390">
    <property type="entry name" value="WH_DNA-bd_sf"/>
</dbReference>
<comment type="similarity">
    <text evidence="1">Belongs to the LysR transcriptional regulatory family.</text>
</comment>
<keyword evidence="2" id="KW-0805">Transcription regulation</keyword>
<dbReference type="PROSITE" id="PS50931">
    <property type="entry name" value="HTH_LYSR"/>
    <property type="match status" value="1"/>
</dbReference>
<dbReference type="InterPro" id="IPR036388">
    <property type="entry name" value="WH-like_DNA-bd_sf"/>
</dbReference>
<evidence type="ECO:0000256" key="2">
    <source>
        <dbReference type="ARBA" id="ARBA00023015"/>
    </source>
</evidence>
<organism evidence="6 7">
    <name type="scientific">Rhodococcus spelaei</name>
    <dbReference type="NCBI Taxonomy" id="2546320"/>
    <lineage>
        <taxon>Bacteria</taxon>
        <taxon>Bacillati</taxon>
        <taxon>Actinomycetota</taxon>
        <taxon>Actinomycetes</taxon>
        <taxon>Mycobacteriales</taxon>
        <taxon>Nocardiaceae</taxon>
        <taxon>Rhodococcus</taxon>
    </lineage>
</organism>
<evidence type="ECO:0000256" key="4">
    <source>
        <dbReference type="ARBA" id="ARBA00023163"/>
    </source>
</evidence>
<feature type="domain" description="HTH lysR-type" evidence="5">
    <location>
        <begin position="6"/>
        <end position="63"/>
    </location>
</feature>
<gene>
    <name evidence="6" type="ORF">FK531_03000</name>
</gene>
<dbReference type="PANTHER" id="PTHR30126:SF39">
    <property type="entry name" value="HTH-TYPE TRANSCRIPTIONAL REGULATOR CYSL"/>
    <property type="match status" value="1"/>
</dbReference>
<comment type="caution">
    <text evidence="6">The sequence shown here is derived from an EMBL/GenBank/DDBJ whole genome shotgun (WGS) entry which is preliminary data.</text>
</comment>
<dbReference type="AlphaFoldDB" id="A0A541BRP9"/>
<keyword evidence="3" id="KW-0238">DNA-binding</keyword>
<evidence type="ECO:0000256" key="3">
    <source>
        <dbReference type="ARBA" id="ARBA00023125"/>
    </source>
</evidence>
<dbReference type="GO" id="GO:0000976">
    <property type="term" value="F:transcription cis-regulatory region binding"/>
    <property type="evidence" value="ECO:0007669"/>
    <property type="project" value="TreeGrafter"/>
</dbReference>
<name>A0A541BRP9_9NOCA</name>
<dbReference type="PANTHER" id="PTHR30126">
    <property type="entry name" value="HTH-TYPE TRANSCRIPTIONAL REGULATOR"/>
    <property type="match status" value="1"/>
</dbReference>
<proteinExistence type="inferred from homology"/>
<dbReference type="Gene3D" id="3.40.190.10">
    <property type="entry name" value="Periplasmic binding protein-like II"/>
    <property type="match status" value="2"/>
</dbReference>
<evidence type="ECO:0000313" key="7">
    <source>
        <dbReference type="Proteomes" id="UP000316256"/>
    </source>
</evidence>
<keyword evidence="7" id="KW-1185">Reference proteome</keyword>
<evidence type="ECO:0000259" key="5">
    <source>
        <dbReference type="PROSITE" id="PS50931"/>
    </source>
</evidence>
<reference evidence="6 7" key="1">
    <citation type="submission" date="2019-06" db="EMBL/GenBank/DDBJ databases">
        <title>Rhodococcus spaelei sp. nov., isolated from a cave.</title>
        <authorList>
            <person name="Lee S.D."/>
        </authorList>
    </citation>
    <scope>NUCLEOTIDE SEQUENCE [LARGE SCALE GENOMIC DNA]</scope>
    <source>
        <strain evidence="6 7">C9-5</strain>
    </source>
</reference>
<dbReference type="OrthoDB" id="9808620at2"/>
<sequence length="323" mass="34750">MFSRWPDLDVLELLVGVDDHGSLSAASRIAGIAQPNASRAIKRLEAQVGTPLLQRKPTGSTLTPEGTVIAHWSRQVLADARQLLHVAEGMREKRAAELTISASMTVAEHLMPRWLGQFRHVDPNVTIHLQVRNSTQVFADVTAGSCDIGFVESPTVPRPLHSVAVARDRLIVVVHPDHPWARRRRALSVAELAGTPLVVREPGSGTRTTLDVALHEYDRAAPLLELGSAAAIRTSVLSGVGPAVLSSLAVSDQLAAGDVKAVEVDGLDLERTLRAVWRPPRQLEGPAGDLVRLVRRAARLHMTTGNQVAAEPIPDSSRSSRSG</sequence>
<dbReference type="GO" id="GO:0003700">
    <property type="term" value="F:DNA-binding transcription factor activity"/>
    <property type="evidence" value="ECO:0007669"/>
    <property type="project" value="InterPro"/>
</dbReference>
<dbReference type="InterPro" id="IPR005119">
    <property type="entry name" value="LysR_subst-bd"/>
</dbReference>
<protein>
    <submittedName>
        <fullName evidence="6">LysR family transcriptional regulator</fullName>
    </submittedName>
</protein>